<dbReference type="NCBIfam" id="TIGR01225">
    <property type="entry name" value="hutH"/>
    <property type="match status" value="1"/>
</dbReference>
<dbReference type="RefSeq" id="WP_405286313.1">
    <property type="nucleotide sequence ID" value="NZ_JBBHLI010000001.1"/>
</dbReference>
<dbReference type="CDD" id="cd00332">
    <property type="entry name" value="PAL-HAL"/>
    <property type="match status" value="1"/>
</dbReference>
<dbReference type="Gene3D" id="1.10.275.10">
    <property type="entry name" value="Fumarase/aspartase (N-terminal domain)"/>
    <property type="match status" value="1"/>
</dbReference>
<dbReference type="Gene3D" id="1.20.200.10">
    <property type="entry name" value="Fumarase/aspartase (Central domain)"/>
    <property type="match status" value="1"/>
</dbReference>
<evidence type="ECO:0000256" key="10">
    <source>
        <dbReference type="SAM" id="MobiDB-lite"/>
    </source>
</evidence>
<dbReference type="InterPro" id="IPR022313">
    <property type="entry name" value="Phe/His_NH3-lyase_AS"/>
</dbReference>
<dbReference type="InterPro" id="IPR001106">
    <property type="entry name" value="Aromatic_Lyase"/>
</dbReference>
<evidence type="ECO:0000256" key="8">
    <source>
        <dbReference type="RuleBase" id="RU004479"/>
    </source>
</evidence>
<evidence type="ECO:0000256" key="1">
    <source>
        <dbReference type="ARBA" id="ARBA00005113"/>
    </source>
</evidence>
<dbReference type="EC" id="4.3.1.3" evidence="2 6"/>
<dbReference type="NCBIfam" id="NF006871">
    <property type="entry name" value="PRK09367.1"/>
    <property type="match status" value="1"/>
</dbReference>
<dbReference type="InterPro" id="IPR005921">
    <property type="entry name" value="HutH"/>
</dbReference>
<dbReference type="GO" id="GO:0004397">
    <property type="term" value="F:histidine ammonia-lyase activity"/>
    <property type="evidence" value="ECO:0007669"/>
    <property type="project" value="UniProtKB-EC"/>
</dbReference>
<feature type="compositionally biased region" description="Polar residues" evidence="10">
    <location>
        <begin position="518"/>
        <end position="528"/>
    </location>
</feature>
<evidence type="ECO:0000256" key="2">
    <source>
        <dbReference type="ARBA" id="ARBA00012994"/>
    </source>
</evidence>
<dbReference type="Proteomes" id="UP001484239">
    <property type="component" value="Unassembled WGS sequence"/>
</dbReference>
<evidence type="ECO:0000256" key="4">
    <source>
        <dbReference type="ARBA" id="ARBA00023239"/>
    </source>
</evidence>
<reference evidence="11 12" key="1">
    <citation type="submission" date="2024-02" db="EMBL/GenBank/DDBJ databases">
        <title>A novel Gemmatimonadota bacterium.</title>
        <authorList>
            <person name="Du Z.-J."/>
            <person name="Ye Y.-Q."/>
        </authorList>
    </citation>
    <scope>NUCLEOTIDE SEQUENCE [LARGE SCALE GENOMIC DNA]</scope>
    <source>
        <strain evidence="11 12">DH-20</strain>
    </source>
</reference>
<dbReference type="SUPFAM" id="SSF48557">
    <property type="entry name" value="L-aspartase-like"/>
    <property type="match status" value="1"/>
</dbReference>
<evidence type="ECO:0000256" key="6">
    <source>
        <dbReference type="NCBIfam" id="TIGR01225"/>
    </source>
</evidence>
<comment type="catalytic activity">
    <reaction evidence="5 8">
        <text>L-histidine = trans-urocanate + NH4(+)</text>
        <dbReference type="Rhea" id="RHEA:21232"/>
        <dbReference type="ChEBI" id="CHEBI:17771"/>
        <dbReference type="ChEBI" id="CHEBI:28938"/>
        <dbReference type="ChEBI" id="CHEBI:57595"/>
        <dbReference type="EC" id="4.3.1.3"/>
    </reaction>
</comment>
<name>A0ABU9E5P8_9BACT</name>
<dbReference type="PANTHER" id="PTHR10362">
    <property type="entry name" value="HISTIDINE AMMONIA-LYASE"/>
    <property type="match status" value="1"/>
</dbReference>
<accession>A0ABU9E5P8</accession>
<evidence type="ECO:0000256" key="7">
    <source>
        <dbReference type="RuleBase" id="RU003954"/>
    </source>
</evidence>
<evidence type="ECO:0000256" key="5">
    <source>
        <dbReference type="ARBA" id="ARBA00049269"/>
    </source>
</evidence>
<comment type="similarity">
    <text evidence="7">Belongs to the PAL/histidase family.</text>
</comment>
<comment type="caution">
    <text evidence="11">The sequence shown here is derived from an EMBL/GenBank/DDBJ whole genome shotgun (WGS) entry which is preliminary data.</text>
</comment>
<organism evidence="11 12">
    <name type="scientific">Gaopeijia maritima</name>
    <dbReference type="NCBI Taxonomy" id="3119007"/>
    <lineage>
        <taxon>Bacteria</taxon>
        <taxon>Pseudomonadati</taxon>
        <taxon>Gemmatimonadota</taxon>
        <taxon>Longimicrobiia</taxon>
        <taxon>Gaopeijiales</taxon>
        <taxon>Gaopeijiaceae</taxon>
        <taxon>Gaopeijia</taxon>
    </lineage>
</organism>
<keyword evidence="12" id="KW-1185">Reference proteome</keyword>
<comment type="subcellular location">
    <subcellularLocation>
        <location evidence="9">Cytoplasm</location>
    </subcellularLocation>
</comment>
<dbReference type="EMBL" id="JBBHLI010000001">
    <property type="protein sequence ID" value="MEK9499433.1"/>
    <property type="molecule type" value="Genomic_DNA"/>
</dbReference>
<proteinExistence type="inferred from homology"/>
<comment type="pathway">
    <text evidence="1 8">Amino-acid degradation; L-histidine degradation into L-glutamate; N-formimidoyl-L-glutamate from L-histidine: step 1/3.</text>
</comment>
<gene>
    <name evidence="11" type="primary">hutH</name>
    <name evidence="11" type="ORF">WI372_00385</name>
</gene>
<sequence length="528" mass="56531">MSETPVVVDGRSLDLTTVGRVARAERVSPRLDDGARRRMEASRAVVDRALEGNERVYGISTGFGRLAEVYIGESRRQELQLNLVRSHSSGFGRPLPRDEVRAMMLLRANALARGNSGCRPLLVERLLDFLRLGLTPVVPEVGSVGASGDLAPLAHVALCVIGEGRIDDGRGPRPTAEVLAEHALDPVPLLEKEGLALINGTQATTGLGALSTLAARIAVETIEVAGAASLEALKGTPAPFFEGVHEARPHPGQQRSAARLRALLDDSEIRESHRFNDPRVHDAYSLRCMPQVHGAAREVLGYVERVLAVECNASTDNPLVFPDAEGEGGTIVSAGNFHAQVVAQALDFMAIALVDLAAISERRIERLLNPDLSGLPAFLARDPGVESGFMIAQVAAVDLLGEMRVLAHPASVDSVSTSAAKEDHVSMGMAAARKLRRVVECLEYVLAIELMVAAQALEFHRPLRPGAGVRRAVEAVRARVPPLEGDRVLTDDIERLRDAVRDGTFASLHRGLGPDVESPTSSEPASDR</sequence>
<dbReference type="Pfam" id="PF00221">
    <property type="entry name" value="Lyase_aromatic"/>
    <property type="match status" value="1"/>
</dbReference>
<keyword evidence="4 7" id="KW-0456">Lyase</keyword>
<evidence type="ECO:0000256" key="9">
    <source>
        <dbReference type="RuleBase" id="RU004480"/>
    </source>
</evidence>
<evidence type="ECO:0000313" key="12">
    <source>
        <dbReference type="Proteomes" id="UP001484239"/>
    </source>
</evidence>
<evidence type="ECO:0000256" key="3">
    <source>
        <dbReference type="ARBA" id="ARBA00022808"/>
    </source>
</evidence>
<feature type="region of interest" description="Disordered" evidence="10">
    <location>
        <begin position="508"/>
        <end position="528"/>
    </location>
</feature>
<protein>
    <recommendedName>
        <fullName evidence="2 6">Histidine ammonia-lyase</fullName>
        <ecNumber evidence="2 6">4.3.1.3</ecNumber>
    </recommendedName>
</protein>
<dbReference type="InterPro" id="IPR024083">
    <property type="entry name" value="Fumarase/histidase_N"/>
</dbReference>
<dbReference type="InterPro" id="IPR008948">
    <property type="entry name" value="L-Aspartase-like"/>
</dbReference>
<evidence type="ECO:0000313" key="11">
    <source>
        <dbReference type="EMBL" id="MEK9499433.1"/>
    </source>
</evidence>
<dbReference type="PROSITE" id="PS00488">
    <property type="entry name" value="PAL_HISTIDASE"/>
    <property type="match status" value="1"/>
</dbReference>
<keyword evidence="3 8" id="KW-0369">Histidine metabolism</keyword>